<gene>
    <name evidence="3" type="ORF">JX360_07815</name>
</gene>
<reference evidence="3" key="1">
    <citation type="submission" date="2021-02" db="EMBL/GenBank/DDBJ databases">
        <title>The CRISPR/cas machinery reduction and long-range gene transfer in the hot spring cyanobacterium Synechococcus.</title>
        <authorList>
            <person name="Dvorak P."/>
            <person name="Jahodarova E."/>
            <person name="Hasler P."/>
            <person name="Poulickova A."/>
        </authorList>
    </citation>
    <scope>NUCLEOTIDE SEQUENCE</scope>
    <source>
        <strain evidence="3">Rupite</strain>
    </source>
</reference>
<dbReference type="SMART" id="SM00240">
    <property type="entry name" value="FHA"/>
    <property type="match status" value="1"/>
</dbReference>
<dbReference type="Proteomes" id="UP000830835">
    <property type="component" value="Unassembled WGS sequence"/>
</dbReference>
<evidence type="ECO:0000256" key="1">
    <source>
        <dbReference type="SAM" id="MobiDB-lite"/>
    </source>
</evidence>
<dbReference type="SUPFAM" id="SSF49879">
    <property type="entry name" value="SMAD/FHA domain"/>
    <property type="match status" value="1"/>
</dbReference>
<feature type="domain" description="FHA" evidence="2">
    <location>
        <begin position="38"/>
        <end position="98"/>
    </location>
</feature>
<evidence type="ECO:0000259" key="2">
    <source>
        <dbReference type="PROSITE" id="PS50006"/>
    </source>
</evidence>
<proteinExistence type="predicted"/>
<feature type="region of interest" description="Disordered" evidence="1">
    <location>
        <begin position="144"/>
        <end position="163"/>
    </location>
</feature>
<protein>
    <submittedName>
        <fullName evidence="3">FHA domain-containing protein</fullName>
    </submittedName>
</protein>
<dbReference type="InterPro" id="IPR000253">
    <property type="entry name" value="FHA_dom"/>
</dbReference>
<comment type="caution">
    <text evidence="3">The sequence shown here is derived from an EMBL/GenBank/DDBJ whole genome shotgun (WGS) entry which is preliminary data.</text>
</comment>
<accession>A0ABT0CAK6</accession>
<sequence length="163" mass="18195">MPLDKDSDTQGQRRQVRHVLVVEDTKGRRTISLEAATYSIGRDPASAILLNSNFASRQHAILLRMPGPQGKGYRFRIIDGNLEGKPSTNGITVNGHRCQSHDLVHGDIIIFSSDVTAGYYASANLTDEEFARYTERVDFRSVKAEISDPHQTRLERPSKASKE</sequence>
<organism evidence="3 4">
    <name type="scientific">Thermostichus vulcanus str. 'Rupite'</name>
    <dbReference type="NCBI Taxonomy" id="2813851"/>
    <lineage>
        <taxon>Bacteria</taxon>
        <taxon>Bacillati</taxon>
        <taxon>Cyanobacteriota</taxon>
        <taxon>Cyanophyceae</taxon>
        <taxon>Thermostichales</taxon>
        <taxon>Thermostichaceae</taxon>
        <taxon>Thermostichus</taxon>
    </lineage>
</organism>
<dbReference type="Pfam" id="PF00498">
    <property type="entry name" value="FHA"/>
    <property type="match status" value="1"/>
</dbReference>
<dbReference type="InterPro" id="IPR008984">
    <property type="entry name" value="SMAD_FHA_dom_sf"/>
</dbReference>
<name>A0ABT0CAK6_THEVL</name>
<dbReference type="EMBL" id="JAFIRA010000016">
    <property type="protein sequence ID" value="MCJ2542813.1"/>
    <property type="molecule type" value="Genomic_DNA"/>
</dbReference>
<keyword evidence="4" id="KW-1185">Reference proteome</keyword>
<dbReference type="Gene3D" id="2.60.200.20">
    <property type="match status" value="1"/>
</dbReference>
<evidence type="ECO:0000313" key="3">
    <source>
        <dbReference type="EMBL" id="MCJ2542813.1"/>
    </source>
</evidence>
<dbReference type="PROSITE" id="PS50006">
    <property type="entry name" value="FHA_DOMAIN"/>
    <property type="match status" value="1"/>
</dbReference>
<evidence type="ECO:0000313" key="4">
    <source>
        <dbReference type="Proteomes" id="UP000830835"/>
    </source>
</evidence>